<reference evidence="3 4" key="1">
    <citation type="submission" date="2023-07" db="EMBL/GenBank/DDBJ databases">
        <title>Genomic Encyclopedia of Type Strains, Phase IV (KMG-IV): sequencing the most valuable type-strain genomes for metagenomic binning, comparative biology and taxonomic classification.</title>
        <authorList>
            <person name="Goeker M."/>
        </authorList>
    </citation>
    <scope>NUCLEOTIDE SEQUENCE [LARGE SCALE GENOMIC DNA]</scope>
    <source>
        <strain evidence="3 4">DSM 16784</strain>
    </source>
</reference>
<evidence type="ECO:0000313" key="3">
    <source>
        <dbReference type="EMBL" id="MDQ0360918.1"/>
    </source>
</evidence>
<dbReference type="InterPro" id="IPR032369">
    <property type="entry name" value="DUF4872"/>
</dbReference>
<sequence>MKIIENFKHHKDDYECMWNGIEDIYMNHTGTTIPDQFFFLMSGFGGFAYIKTNAADIKRMVSFGDGRTKQMYQYLAPIVGFEFRHIQSKTFELAMKKAKKEIDNGNPVVLGALDMYYLEYYPKLYEGDHIPYHYVLMVGYDDEKECIYLYDCGKEDLQQLSYKNLKAALDVECPGMSKPNTICTIRMDKPADIMTIANTALKDKATTFISPPTGFLGYKGIQKLAKEFLKWDEEIGVDETKKIIKNMVYFMGTVPGYSNRLLGIDEPEMSIFMGGRDKMNRFMKELGEAEKNTAWIKAGDQFLNSGKLFEEMHELLVDYLLEISDEREKVQQLLLQIADKEKEAFTLVLEGTH</sequence>
<dbReference type="RefSeq" id="WP_307407180.1">
    <property type="nucleotide sequence ID" value="NZ_JAUSUR010000002.1"/>
</dbReference>
<dbReference type="Proteomes" id="UP001230220">
    <property type="component" value="Unassembled WGS sequence"/>
</dbReference>
<feature type="domain" description="Butirosin biosynthesis protein H N-terminal" evidence="1">
    <location>
        <begin position="15"/>
        <end position="152"/>
    </location>
</feature>
<dbReference type="Pfam" id="PF16169">
    <property type="entry name" value="DUF4872"/>
    <property type="match status" value="1"/>
</dbReference>
<dbReference type="Gene3D" id="3.90.70.10">
    <property type="entry name" value="Cysteine proteinases"/>
    <property type="match status" value="1"/>
</dbReference>
<name>A0ABU0E201_9FIRM</name>
<proteinExistence type="predicted"/>
<dbReference type="EMBL" id="JAUSUR010000002">
    <property type="protein sequence ID" value="MDQ0360918.1"/>
    <property type="molecule type" value="Genomic_DNA"/>
</dbReference>
<evidence type="ECO:0000259" key="1">
    <source>
        <dbReference type="Pfam" id="PF14399"/>
    </source>
</evidence>
<protein>
    <recommendedName>
        <fullName evidence="5">Butirosin biosynthesis protein H-like</fullName>
    </recommendedName>
</protein>
<comment type="caution">
    <text evidence="3">The sequence shown here is derived from an EMBL/GenBank/DDBJ whole genome shotgun (WGS) entry which is preliminary data.</text>
</comment>
<dbReference type="InterPro" id="IPR026935">
    <property type="entry name" value="BtrH_N"/>
</dbReference>
<evidence type="ECO:0000259" key="2">
    <source>
        <dbReference type="Pfam" id="PF16169"/>
    </source>
</evidence>
<evidence type="ECO:0000313" key="4">
    <source>
        <dbReference type="Proteomes" id="UP001230220"/>
    </source>
</evidence>
<evidence type="ECO:0008006" key="5">
    <source>
        <dbReference type="Google" id="ProtNLM"/>
    </source>
</evidence>
<keyword evidence="4" id="KW-1185">Reference proteome</keyword>
<organism evidence="3 4">
    <name type="scientific">Breznakia pachnodae</name>
    <dbReference type="NCBI Taxonomy" id="265178"/>
    <lineage>
        <taxon>Bacteria</taxon>
        <taxon>Bacillati</taxon>
        <taxon>Bacillota</taxon>
        <taxon>Erysipelotrichia</taxon>
        <taxon>Erysipelotrichales</taxon>
        <taxon>Erysipelotrichaceae</taxon>
        <taxon>Breznakia</taxon>
    </lineage>
</organism>
<accession>A0ABU0E201</accession>
<dbReference type="Pfam" id="PF14399">
    <property type="entry name" value="BtrH_N"/>
    <property type="match status" value="1"/>
</dbReference>
<gene>
    <name evidence="3" type="ORF">J2S15_001663</name>
</gene>
<feature type="domain" description="DUF4872" evidence="2">
    <location>
        <begin position="170"/>
        <end position="251"/>
    </location>
</feature>